<accession>A0A817X9S9</accession>
<dbReference type="InterPro" id="IPR012340">
    <property type="entry name" value="NA-bd_OB-fold"/>
</dbReference>
<feature type="transmembrane region" description="Helical" evidence="1">
    <location>
        <begin position="340"/>
        <end position="361"/>
    </location>
</feature>
<feature type="transmembrane region" description="Helical" evidence="1">
    <location>
        <begin position="233"/>
        <end position="251"/>
    </location>
</feature>
<dbReference type="SMART" id="SM00357">
    <property type="entry name" value="CSP"/>
    <property type="match status" value="3"/>
</dbReference>
<dbReference type="InterPro" id="IPR037660">
    <property type="entry name" value="CCDC51"/>
</dbReference>
<dbReference type="InterPro" id="IPR011129">
    <property type="entry name" value="CSD"/>
</dbReference>
<dbReference type="PROSITE" id="PS51857">
    <property type="entry name" value="CSD_2"/>
    <property type="match status" value="3"/>
</dbReference>
<dbReference type="GO" id="GO:0003676">
    <property type="term" value="F:nucleic acid binding"/>
    <property type="evidence" value="ECO:0007669"/>
    <property type="project" value="InterPro"/>
</dbReference>
<dbReference type="SUPFAM" id="SSF50249">
    <property type="entry name" value="Nucleic acid-binding proteins"/>
    <property type="match status" value="3"/>
</dbReference>
<reference evidence="3" key="1">
    <citation type="submission" date="2021-02" db="EMBL/GenBank/DDBJ databases">
        <authorList>
            <person name="Nowell W R."/>
        </authorList>
    </citation>
    <scope>NUCLEOTIDE SEQUENCE</scope>
</reference>
<sequence>MLTRLTIRQFSINNVKMTSTSRLSWLYRWLDVYEDFVGLKEVKKAQSAVNDAERAFIASQKERRSYSNELIKLQTELVRVRLAMEKLSRSDDAYLEFFKNEHDLFKKEKSAQLDLKKQDDIERQLFSSLQLALRESQEKEKMRIERTKYWSIIGSVVGALAGIVGATLSNRYRMQEFRNLTNESQQLYQDLIVKQEQSINQLKNDLVDLSSKDPYENVLLLNEQSEQRIQSKIIYHTGFLLMFLNLLKSLIIQQQRVFRLQVKSLSSIQDAVNDSQDTGIVKRFSQDKGFGFITRNSNGDDIFVHFQSILGTGFKTLQAGQNVQFKVFQGMKGLEARVNFLELLCFCCYFVSFFILLDVLVNDQISNTNDNQSKASETLTNDRHIGIVRKYVKNRGFGFITRKSDGADLFVHSRSIRHAGLESLQEGMEVEFLAVQSNRGAEAKDLRIINRLDSIKITNNQKKELSDANINEQETGIVKQWNKERGFGFIRRKVNGTDLFVHVKSLKDGVQSLEIGQQIQFRIGKNEKGEEATDVYLTKNE</sequence>
<dbReference type="EMBL" id="CAJNYV010000525">
    <property type="protein sequence ID" value="CAF3364650.1"/>
    <property type="molecule type" value="Genomic_DNA"/>
</dbReference>
<dbReference type="Proteomes" id="UP000663865">
    <property type="component" value="Unassembled WGS sequence"/>
</dbReference>
<dbReference type="PRINTS" id="PR00050">
    <property type="entry name" value="COLDSHOCK"/>
</dbReference>
<dbReference type="PROSITE" id="PS00352">
    <property type="entry name" value="CSD_1"/>
    <property type="match status" value="2"/>
</dbReference>
<dbReference type="AlphaFoldDB" id="A0A817X9S9"/>
<dbReference type="Pfam" id="PF00313">
    <property type="entry name" value="CSD"/>
    <property type="match status" value="3"/>
</dbReference>
<feature type="domain" description="CSD" evidence="2">
    <location>
        <begin position="473"/>
        <end position="537"/>
    </location>
</feature>
<evidence type="ECO:0000313" key="3">
    <source>
        <dbReference type="EMBL" id="CAF3364650.1"/>
    </source>
</evidence>
<feature type="domain" description="CSD" evidence="2">
    <location>
        <begin position="383"/>
        <end position="448"/>
    </location>
</feature>
<evidence type="ECO:0000313" key="4">
    <source>
        <dbReference type="Proteomes" id="UP000663865"/>
    </source>
</evidence>
<evidence type="ECO:0000259" key="2">
    <source>
        <dbReference type="PROSITE" id="PS51857"/>
    </source>
</evidence>
<protein>
    <recommendedName>
        <fullName evidence="2">CSD domain-containing protein</fullName>
    </recommendedName>
</protein>
<evidence type="ECO:0000256" key="1">
    <source>
        <dbReference type="SAM" id="Phobius"/>
    </source>
</evidence>
<dbReference type="PANTHER" id="PTHR28624">
    <property type="entry name" value="COILED-COIL DOMAIN-CONTAINING PROTEIN 51"/>
    <property type="match status" value="1"/>
</dbReference>
<dbReference type="InterPro" id="IPR019844">
    <property type="entry name" value="CSD_CS"/>
</dbReference>
<organism evidence="3 4">
    <name type="scientific">Rotaria socialis</name>
    <dbReference type="NCBI Taxonomy" id="392032"/>
    <lineage>
        <taxon>Eukaryota</taxon>
        <taxon>Metazoa</taxon>
        <taxon>Spiralia</taxon>
        <taxon>Gnathifera</taxon>
        <taxon>Rotifera</taxon>
        <taxon>Eurotatoria</taxon>
        <taxon>Bdelloidea</taxon>
        <taxon>Philodinida</taxon>
        <taxon>Philodinidae</taxon>
        <taxon>Rotaria</taxon>
    </lineage>
</organism>
<dbReference type="PANTHER" id="PTHR28624:SF1">
    <property type="entry name" value="MITOCHONDRIAL POTASSIUM CHANNEL"/>
    <property type="match status" value="1"/>
</dbReference>
<gene>
    <name evidence="3" type="ORF">KIK155_LOCUS4817</name>
</gene>
<keyword evidence="1" id="KW-0472">Membrane</keyword>
<keyword evidence="1" id="KW-0812">Transmembrane</keyword>
<feature type="transmembrane region" description="Helical" evidence="1">
    <location>
        <begin position="149"/>
        <end position="168"/>
    </location>
</feature>
<dbReference type="CDD" id="cd04458">
    <property type="entry name" value="CSP_CDS"/>
    <property type="match status" value="3"/>
</dbReference>
<dbReference type="InterPro" id="IPR002059">
    <property type="entry name" value="CSP_DNA-bd"/>
</dbReference>
<dbReference type="Gene3D" id="2.40.50.140">
    <property type="entry name" value="Nucleic acid-binding proteins"/>
    <property type="match status" value="3"/>
</dbReference>
<comment type="caution">
    <text evidence="3">The sequence shown here is derived from an EMBL/GenBank/DDBJ whole genome shotgun (WGS) entry which is preliminary data.</text>
</comment>
<feature type="domain" description="CSD" evidence="2">
    <location>
        <begin position="276"/>
        <end position="341"/>
    </location>
</feature>
<name>A0A817X9S9_9BILA</name>
<keyword evidence="1" id="KW-1133">Transmembrane helix</keyword>
<proteinExistence type="predicted"/>